<dbReference type="AlphaFoldDB" id="A0AB39TAI3"/>
<gene>
    <name evidence="2" type="ORF">AB2U05_02535</name>
</gene>
<dbReference type="CDD" id="cd12124">
    <property type="entry name" value="Pgbs"/>
    <property type="match status" value="1"/>
</dbReference>
<dbReference type="InterPro" id="IPR044398">
    <property type="entry name" value="Globin-sensor_dom"/>
</dbReference>
<dbReference type="Pfam" id="PF11563">
    <property type="entry name" value="Protoglobin"/>
    <property type="match status" value="1"/>
</dbReference>
<evidence type="ECO:0000259" key="1">
    <source>
        <dbReference type="Pfam" id="PF11563"/>
    </source>
</evidence>
<dbReference type="SUPFAM" id="SSF46458">
    <property type="entry name" value="Globin-like"/>
    <property type="match status" value="1"/>
</dbReference>
<organism evidence="2">
    <name type="scientific">Streptomyces sp. Y1</name>
    <dbReference type="NCBI Taxonomy" id="3238634"/>
    <lineage>
        <taxon>Bacteria</taxon>
        <taxon>Bacillati</taxon>
        <taxon>Actinomycetota</taxon>
        <taxon>Actinomycetes</taxon>
        <taxon>Kitasatosporales</taxon>
        <taxon>Streptomycetaceae</taxon>
        <taxon>Streptomyces</taxon>
    </lineage>
</organism>
<dbReference type="InterPro" id="IPR009050">
    <property type="entry name" value="Globin-like_sf"/>
</dbReference>
<dbReference type="InterPro" id="IPR012292">
    <property type="entry name" value="Globin/Proto"/>
</dbReference>
<accession>A0AB39TAI3</accession>
<dbReference type="Gene3D" id="1.10.490.10">
    <property type="entry name" value="Globins"/>
    <property type="match status" value="1"/>
</dbReference>
<dbReference type="EMBL" id="CP163445">
    <property type="protein sequence ID" value="XDQ77442.1"/>
    <property type="molecule type" value="Genomic_DNA"/>
</dbReference>
<reference evidence="2" key="1">
    <citation type="submission" date="2024-07" db="EMBL/GenBank/DDBJ databases">
        <authorList>
            <person name="Yu S.T."/>
        </authorList>
    </citation>
    <scope>NUCLEOTIDE SEQUENCE</scope>
    <source>
        <strain evidence="2">Y1</strain>
    </source>
</reference>
<proteinExistence type="predicted"/>
<evidence type="ECO:0000313" key="2">
    <source>
        <dbReference type="EMBL" id="XDQ77442.1"/>
    </source>
</evidence>
<sequence length="195" mass="21397">MTPAPLPGYHYDHPDLPASPVTADDLDGLAAATLFSDADVTALKLAGEVLADQTERILDVWYGFVGSHPHLLAYFSTPEGAPVSEYLAAVRLRFGQWIADTCTRPYDARWLAQQEEIALRHTSAKKNATDGARSVPHVPLRYLIAFVYPITATVRPFLAAKGHAEAEVEAMHQAWFKAVTLQVALWSRPYAGAAW</sequence>
<dbReference type="GO" id="GO:0020037">
    <property type="term" value="F:heme binding"/>
    <property type="evidence" value="ECO:0007669"/>
    <property type="project" value="InterPro"/>
</dbReference>
<feature type="domain" description="Globin-sensor" evidence="1">
    <location>
        <begin position="24"/>
        <end position="191"/>
    </location>
</feature>
<protein>
    <submittedName>
        <fullName evidence="2">Protoglobin domain-containing protein</fullName>
    </submittedName>
</protein>
<name>A0AB39TAI3_9ACTN</name>
<dbReference type="InterPro" id="IPR012102">
    <property type="entry name" value="Protoglobin"/>
</dbReference>
<dbReference type="RefSeq" id="WP_045711675.1">
    <property type="nucleotide sequence ID" value="NZ_CP163445.1"/>
</dbReference>
<dbReference type="GO" id="GO:0019825">
    <property type="term" value="F:oxygen binding"/>
    <property type="evidence" value="ECO:0007669"/>
    <property type="project" value="InterPro"/>
</dbReference>